<evidence type="ECO:0000256" key="3">
    <source>
        <dbReference type="SAM" id="MobiDB-lite"/>
    </source>
</evidence>
<dbReference type="InterPro" id="IPR051988">
    <property type="entry name" value="HRR_RAD51_Paralog"/>
</dbReference>
<name>A0A0G4FJT0_9ALVE</name>
<feature type="compositionally biased region" description="Polar residues" evidence="3">
    <location>
        <begin position="171"/>
        <end position="182"/>
    </location>
</feature>
<dbReference type="Gene3D" id="3.40.50.300">
    <property type="entry name" value="P-loop containing nucleotide triphosphate hydrolases"/>
    <property type="match status" value="1"/>
</dbReference>
<dbReference type="GO" id="GO:0005657">
    <property type="term" value="C:replication fork"/>
    <property type="evidence" value="ECO:0007669"/>
    <property type="project" value="TreeGrafter"/>
</dbReference>
<dbReference type="GO" id="GO:0008094">
    <property type="term" value="F:ATP-dependent activity, acting on DNA"/>
    <property type="evidence" value="ECO:0007669"/>
    <property type="project" value="TreeGrafter"/>
</dbReference>
<feature type="compositionally biased region" description="Basic and acidic residues" evidence="3">
    <location>
        <begin position="118"/>
        <end position="132"/>
    </location>
</feature>
<feature type="region of interest" description="Disordered" evidence="3">
    <location>
        <begin position="319"/>
        <end position="340"/>
    </location>
</feature>
<protein>
    <submittedName>
        <fullName evidence="4">Uncharacterized protein</fullName>
    </submittedName>
</protein>
<feature type="compositionally biased region" description="Basic and acidic residues" evidence="3">
    <location>
        <begin position="153"/>
        <end position="165"/>
    </location>
</feature>
<accession>A0A0G4FJT0</accession>
<dbReference type="InterPro" id="IPR027417">
    <property type="entry name" value="P-loop_NTPase"/>
</dbReference>
<dbReference type="PANTHER" id="PTHR46457:SF1">
    <property type="entry name" value="DNA REPAIR PROTEIN RAD51 HOMOLOG 4"/>
    <property type="match status" value="1"/>
</dbReference>
<comment type="subcellular location">
    <subcellularLocation>
        <location evidence="1">Nucleus</location>
    </subcellularLocation>
</comment>
<dbReference type="EMBL" id="CDMZ01000405">
    <property type="protein sequence ID" value="CEM13591.1"/>
    <property type="molecule type" value="Genomic_DNA"/>
</dbReference>
<dbReference type="PANTHER" id="PTHR46457">
    <property type="entry name" value="DNA REPAIR PROTEIN RAD51 HOMOLOG 4"/>
    <property type="match status" value="1"/>
</dbReference>
<dbReference type="GO" id="GO:0000724">
    <property type="term" value="P:double-strand break repair via homologous recombination"/>
    <property type="evidence" value="ECO:0007669"/>
    <property type="project" value="TreeGrafter"/>
</dbReference>
<evidence type="ECO:0000256" key="1">
    <source>
        <dbReference type="ARBA" id="ARBA00004123"/>
    </source>
</evidence>
<dbReference type="AlphaFoldDB" id="A0A0G4FJT0"/>
<keyword evidence="2" id="KW-0539">Nucleus</keyword>
<evidence type="ECO:0000313" key="4">
    <source>
        <dbReference type="EMBL" id="CEM13591.1"/>
    </source>
</evidence>
<dbReference type="GO" id="GO:0007131">
    <property type="term" value="P:reciprocal meiotic recombination"/>
    <property type="evidence" value="ECO:0007669"/>
    <property type="project" value="TreeGrafter"/>
</dbReference>
<sequence>MLDTSATLASILEGASETRDSRHLVEGEVNEEVRENKRQRHRGLEFLDDRFSETACEQLYANGVTSAHHVLTRTYAESSSDADQEEVRDLLLLACKEIYRQRFQFAHRGLARGLGSKNESRGPHRGAEEWGRGDRVFNGRHWKAQRDAVCASSREDSGKEGRGGGEEESVNVATDSISSSPASKLDGPTVHTGSCRFDSLLGGFDFEVPASSPYGHGIPFGDWVELQSEDSSVLTEICWRLAAEAAQQHESKEVVLLSTCPLPPPPLLLDSMSSPTGSPADSSSVLSRIRLLTACDWRELMAALDGIHTRAAAAAAAAVRGRGGEPGQGGNSSSGANTSIGDGTASSGALSLLIVTNVTQVLNSLTGGAAAHAISFTSRALRRIASDFHSAVVTTSFVVPQQTSQAPTGAPLSFRKTVPKPDQPPPLTRPTLGHRWTSAASAKIQLEVFRLSAGRESMHFSTATGEGEGIGVEDETGEGQMTLVRGLVVSGGPRQVRGAWAWFLLSPKGLWDVDHEPLWRMSEDQHRRC</sequence>
<gene>
    <name evidence="4" type="ORF">Cvel_17263</name>
</gene>
<feature type="region of interest" description="Disordered" evidence="3">
    <location>
        <begin position="404"/>
        <end position="432"/>
    </location>
</feature>
<feature type="region of interest" description="Disordered" evidence="3">
    <location>
        <begin position="147"/>
        <end position="189"/>
    </location>
</feature>
<dbReference type="GO" id="GO:0042148">
    <property type="term" value="P:DNA strand invasion"/>
    <property type="evidence" value="ECO:0007669"/>
    <property type="project" value="TreeGrafter"/>
</dbReference>
<reference evidence="4" key="1">
    <citation type="submission" date="2014-11" db="EMBL/GenBank/DDBJ databases">
        <authorList>
            <person name="Otto D Thomas"/>
            <person name="Naeem Raeece"/>
        </authorList>
    </citation>
    <scope>NUCLEOTIDE SEQUENCE</scope>
</reference>
<organism evidence="4">
    <name type="scientific">Chromera velia CCMP2878</name>
    <dbReference type="NCBI Taxonomy" id="1169474"/>
    <lineage>
        <taxon>Eukaryota</taxon>
        <taxon>Sar</taxon>
        <taxon>Alveolata</taxon>
        <taxon>Colpodellida</taxon>
        <taxon>Chromeraceae</taxon>
        <taxon>Chromera</taxon>
    </lineage>
</organism>
<dbReference type="GO" id="GO:0005815">
    <property type="term" value="C:microtubule organizing center"/>
    <property type="evidence" value="ECO:0007669"/>
    <property type="project" value="TreeGrafter"/>
</dbReference>
<dbReference type="GO" id="GO:0000723">
    <property type="term" value="P:telomere maintenance"/>
    <property type="evidence" value="ECO:0007669"/>
    <property type="project" value="TreeGrafter"/>
</dbReference>
<proteinExistence type="predicted"/>
<dbReference type="VEuPathDB" id="CryptoDB:Cvel_17263"/>
<dbReference type="GO" id="GO:0003697">
    <property type="term" value="F:single-stranded DNA binding"/>
    <property type="evidence" value="ECO:0007669"/>
    <property type="project" value="TreeGrafter"/>
</dbReference>
<feature type="region of interest" description="Disordered" evidence="3">
    <location>
        <begin position="113"/>
        <end position="132"/>
    </location>
</feature>
<dbReference type="GO" id="GO:0000400">
    <property type="term" value="F:four-way junction DNA binding"/>
    <property type="evidence" value="ECO:0007669"/>
    <property type="project" value="TreeGrafter"/>
</dbReference>
<evidence type="ECO:0000256" key="2">
    <source>
        <dbReference type="ARBA" id="ARBA00023242"/>
    </source>
</evidence>
<dbReference type="GO" id="GO:0033063">
    <property type="term" value="C:Rad51B-Rad51C-Rad51D-XRCC2 complex"/>
    <property type="evidence" value="ECO:0007669"/>
    <property type="project" value="TreeGrafter"/>
</dbReference>